<evidence type="ECO:0000313" key="8">
    <source>
        <dbReference type="Proteomes" id="UP000268615"/>
    </source>
</evidence>
<comment type="similarity">
    <text evidence="6">Belongs to the Vsr family.</text>
</comment>
<sequence>MADVHSKAVRSKNMRAITTRDTAIEKRLAGLLSECGFAFRTQDAALAGRPDFVIDEQRCVIFAHGCFWHHHHCYLFKVPATRTEFWLEKIGRNVQRDRRDIQRLLSEGWRVLLVWECALRGREKLSDRALTERLEEWICSGGQYAQIDTLGIHSISESGWQIPPGS</sequence>
<keyword evidence="2 7" id="KW-0255">Endonuclease</keyword>
<dbReference type="GO" id="GO:0004519">
    <property type="term" value="F:endonuclease activity"/>
    <property type="evidence" value="ECO:0007669"/>
    <property type="project" value="UniProtKB-KW"/>
</dbReference>
<evidence type="ECO:0000256" key="2">
    <source>
        <dbReference type="ARBA" id="ARBA00022759"/>
    </source>
</evidence>
<dbReference type="GO" id="GO:0016787">
    <property type="term" value="F:hydrolase activity"/>
    <property type="evidence" value="ECO:0007669"/>
    <property type="project" value="UniProtKB-KW"/>
</dbReference>
<dbReference type="SUPFAM" id="SSF52980">
    <property type="entry name" value="Restriction endonuclease-like"/>
    <property type="match status" value="1"/>
</dbReference>
<dbReference type="RefSeq" id="WP_124025663.1">
    <property type="nucleotide sequence ID" value="NZ_RPOH01000101.1"/>
</dbReference>
<keyword evidence="5" id="KW-0234">DNA repair</keyword>
<proteinExistence type="inferred from homology"/>
<protein>
    <submittedName>
        <fullName evidence="7">Very short patch repair endonuclease</fullName>
    </submittedName>
</protein>
<evidence type="ECO:0000256" key="6">
    <source>
        <dbReference type="ARBA" id="ARBA00029466"/>
    </source>
</evidence>
<evidence type="ECO:0000256" key="3">
    <source>
        <dbReference type="ARBA" id="ARBA00022763"/>
    </source>
</evidence>
<dbReference type="EMBL" id="RPOH01000101">
    <property type="protein sequence ID" value="RPH20759.1"/>
    <property type="molecule type" value="Genomic_DNA"/>
</dbReference>
<evidence type="ECO:0000256" key="1">
    <source>
        <dbReference type="ARBA" id="ARBA00022722"/>
    </source>
</evidence>
<dbReference type="Proteomes" id="UP000268615">
    <property type="component" value="Unassembled WGS sequence"/>
</dbReference>
<organism evidence="7 8">
    <name type="scientific">Buttiauxella warmboldiae</name>
    <dbReference type="NCBI Taxonomy" id="82993"/>
    <lineage>
        <taxon>Bacteria</taxon>
        <taxon>Pseudomonadati</taxon>
        <taxon>Pseudomonadota</taxon>
        <taxon>Gammaproteobacteria</taxon>
        <taxon>Enterobacterales</taxon>
        <taxon>Enterobacteriaceae</taxon>
        <taxon>Buttiauxella</taxon>
    </lineage>
</organism>
<comment type="caution">
    <text evidence="7">The sequence shown here is derived from an EMBL/GenBank/DDBJ whole genome shotgun (WGS) entry which is preliminary data.</text>
</comment>
<keyword evidence="8" id="KW-1185">Reference proteome</keyword>
<dbReference type="NCBIfam" id="TIGR00632">
    <property type="entry name" value="vsr"/>
    <property type="match status" value="1"/>
</dbReference>
<keyword evidence="1" id="KW-0540">Nuclease</keyword>
<dbReference type="Pfam" id="PF03852">
    <property type="entry name" value="Vsr"/>
    <property type="match status" value="1"/>
</dbReference>
<evidence type="ECO:0000256" key="5">
    <source>
        <dbReference type="ARBA" id="ARBA00023204"/>
    </source>
</evidence>
<evidence type="ECO:0000256" key="4">
    <source>
        <dbReference type="ARBA" id="ARBA00022801"/>
    </source>
</evidence>
<dbReference type="AlphaFoldDB" id="A0A3N5D0V9"/>
<dbReference type="OrthoDB" id="9801520at2"/>
<dbReference type="GO" id="GO:0006298">
    <property type="term" value="P:mismatch repair"/>
    <property type="evidence" value="ECO:0007669"/>
    <property type="project" value="InterPro"/>
</dbReference>
<name>A0A3N5D0V9_9ENTR</name>
<dbReference type="InterPro" id="IPR011335">
    <property type="entry name" value="Restrct_endonuc-II-like"/>
</dbReference>
<keyword evidence="4" id="KW-0378">Hydrolase</keyword>
<accession>A0A3N5D0V9</accession>
<dbReference type="CDD" id="cd00221">
    <property type="entry name" value="Vsr"/>
    <property type="match status" value="1"/>
</dbReference>
<dbReference type="Gene3D" id="3.40.960.10">
    <property type="entry name" value="VSR Endonuclease"/>
    <property type="match status" value="1"/>
</dbReference>
<keyword evidence="3" id="KW-0227">DNA damage</keyword>
<dbReference type="InterPro" id="IPR004603">
    <property type="entry name" value="DNA_mismatch_endonuc_vsr"/>
</dbReference>
<evidence type="ECO:0000313" key="7">
    <source>
        <dbReference type="EMBL" id="RPH20759.1"/>
    </source>
</evidence>
<reference evidence="7 8" key="1">
    <citation type="submission" date="2018-11" db="EMBL/GenBank/DDBJ databases">
        <title>Draft genome sequence of Buttiauxella warmboldiae CCUG 35512.</title>
        <authorList>
            <person name="Salva-Serra F."/>
            <person name="Marathe N."/>
            <person name="Moore E."/>
            <person name="Svensson L."/>
            <person name="Engstrom-Jakobsson H."/>
        </authorList>
    </citation>
    <scope>NUCLEOTIDE SEQUENCE [LARGE SCALE GENOMIC DNA]</scope>
    <source>
        <strain evidence="7 8">CCUG 35512</strain>
    </source>
</reference>
<gene>
    <name evidence="7" type="ORF">EHN07_19475</name>
</gene>